<evidence type="ECO:0000313" key="3">
    <source>
        <dbReference type="Proteomes" id="UP000075243"/>
    </source>
</evidence>
<feature type="coiled-coil region" evidence="1">
    <location>
        <begin position="67"/>
        <end position="164"/>
    </location>
</feature>
<sequence>MTGKEPNSQTFWQMTHKRANGEWIDEASKEVNKRCQIEDSQEVVETSEQEIINTAFKTVVGKKSYMQENAKKECNEIRARLVEVKSHLEEERLKCKEIEARLLDRQNEMQEINCQVQAAIQAALSQYLPPKTEAETSSKHRRKIAELEAQLHEAEDVITDIRSELIKYRMD</sequence>
<evidence type="ECO:0000256" key="1">
    <source>
        <dbReference type="SAM" id="Coils"/>
    </source>
</evidence>
<reference evidence="2 3" key="1">
    <citation type="journal article" date="2012" name="Nat. Biotechnol.">
        <title>Draft genome sequence of pigeonpea (Cajanus cajan), an orphan legume crop of resource-poor farmers.</title>
        <authorList>
            <person name="Varshney R.K."/>
            <person name="Chen W."/>
            <person name="Li Y."/>
            <person name="Bharti A.K."/>
            <person name="Saxena R.K."/>
            <person name="Schlueter J.A."/>
            <person name="Donoghue M.T."/>
            <person name="Azam S."/>
            <person name="Fan G."/>
            <person name="Whaley A.M."/>
            <person name="Farmer A.D."/>
            <person name="Sheridan J."/>
            <person name="Iwata A."/>
            <person name="Tuteja R."/>
            <person name="Penmetsa R.V."/>
            <person name="Wu W."/>
            <person name="Upadhyaya H.D."/>
            <person name="Yang S.P."/>
            <person name="Shah T."/>
            <person name="Saxena K.B."/>
            <person name="Michael T."/>
            <person name="McCombie W.R."/>
            <person name="Yang B."/>
            <person name="Zhang G."/>
            <person name="Yang H."/>
            <person name="Wang J."/>
            <person name="Spillane C."/>
            <person name="Cook D.R."/>
            <person name="May G.D."/>
            <person name="Xu X."/>
            <person name="Jackson S.A."/>
        </authorList>
    </citation>
    <scope>NUCLEOTIDE SEQUENCE [LARGE SCALE GENOMIC DNA]</scope>
    <source>
        <strain evidence="3">cv. Asha</strain>
    </source>
</reference>
<evidence type="ECO:0000313" key="2">
    <source>
        <dbReference type="EMBL" id="KYP76858.1"/>
    </source>
</evidence>
<dbReference type="Proteomes" id="UP000075243">
    <property type="component" value="Chromosome 1"/>
</dbReference>
<name>A0A151UC78_CAJCA</name>
<protein>
    <submittedName>
        <fullName evidence="2">Uncharacterized protein</fullName>
    </submittedName>
</protein>
<dbReference type="AlphaFoldDB" id="A0A151UC78"/>
<accession>A0A151UC78</accession>
<keyword evidence="3" id="KW-1185">Reference proteome</keyword>
<keyword evidence="1" id="KW-0175">Coiled coil</keyword>
<dbReference type="EMBL" id="CM003603">
    <property type="protein sequence ID" value="KYP76858.1"/>
    <property type="molecule type" value="Genomic_DNA"/>
</dbReference>
<gene>
    <name evidence="2" type="ORF">KK1_021119</name>
</gene>
<dbReference type="Gramene" id="C.cajan_20506.t">
    <property type="protein sequence ID" value="C.cajan_20506.t"/>
    <property type="gene ID" value="C.cajan_20506"/>
</dbReference>
<dbReference type="OMA" id="EMQEINC"/>
<proteinExistence type="predicted"/>
<organism evidence="2 3">
    <name type="scientific">Cajanus cajan</name>
    <name type="common">Pigeon pea</name>
    <name type="synonym">Cajanus indicus</name>
    <dbReference type="NCBI Taxonomy" id="3821"/>
    <lineage>
        <taxon>Eukaryota</taxon>
        <taxon>Viridiplantae</taxon>
        <taxon>Streptophyta</taxon>
        <taxon>Embryophyta</taxon>
        <taxon>Tracheophyta</taxon>
        <taxon>Spermatophyta</taxon>
        <taxon>Magnoliopsida</taxon>
        <taxon>eudicotyledons</taxon>
        <taxon>Gunneridae</taxon>
        <taxon>Pentapetalae</taxon>
        <taxon>rosids</taxon>
        <taxon>fabids</taxon>
        <taxon>Fabales</taxon>
        <taxon>Fabaceae</taxon>
        <taxon>Papilionoideae</taxon>
        <taxon>50 kb inversion clade</taxon>
        <taxon>NPAAA clade</taxon>
        <taxon>indigoferoid/millettioid clade</taxon>
        <taxon>Phaseoleae</taxon>
        <taxon>Cajanus</taxon>
    </lineage>
</organism>